<keyword evidence="3 12" id="KW-0813">Transport</keyword>
<evidence type="ECO:0000313" key="15">
    <source>
        <dbReference type="Proteomes" id="UP001353858"/>
    </source>
</evidence>
<evidence type="ECO:0000256" key="9">
    <source>
        <dbReference type="ARBA" id="ARBA00023136"/>
    </source>
</evidence>
<dbReference type="PANTHER" id="PTHR11690:SF253">
    <property type="entry name" value="PICKPOCKET 18-RELATED"/>
    <property type="match status" value="1"/>
</dbReference>
<dbReference type="GO" id="GO:0015280">
    <property type="term" value="F:ligand-gated sodium channel activity"/>
    <property type="evidence" value="ECO:0007669"/>
    <property type="project" value="TreeGrafter"/>
</dbReference>
<keyword evidence="5 12" id="KW-0812">Transmembrane</keyword>
<reference evidence="15" key="1">
    <citation type="submission" date="2023-01" db="EMBL/GenBank/DDBJ databases">
        <title>Key to firefly adult light organ development and bioluminescence: homeobox transcription factors regulate luciferase expression and transportation to peroxisome.</title>
        <authorList>
            <person name="Fu X."/>
        </authorList>
    </citation>
    <scope>NUCLEOTIDE SEQUENCE [LARGE SCALE GENOMIC DNA]</scope>
</reference>
<accession>A0AAN7PWQ2</accession>
<dbReference type="InterPro" id="IPR001873">
    <property type="entry name" value="ENaC"/>
</dbReference>
<evidence type="ECO:0000256" key="11">
    <source>
        <dbReference type="ARBA" id="ARBA00023303"/>
    </source>
</evidence>
<evidence type="ECO:0000313" key="14">
    <source>
        <dbReference type="EMBL" id="KAK4878227.1"/>
    </source>
</evidence>
<keyword evidence="8 12" id="KW-0406">Ion transport</keyword>
<evidence type="ECO:0000256" key="3">
    <source>
        <dbReference type="ARBA" id="ARBA00022448"/>
    </source>
</evidence>
<dbReference type="PANTHER" id="PTHR11690">
    <property type="entry name" value="AMILORIDE-SENSITIVE SODIUM CHANNEL-RELATED"/>
    <property type="match status" value="1"/>
</dbReference>
<keyword evidence="7" id="KW-0915">Sodium</keyword>
<comment type="caution">
    <text evidence="14">The sequence shown here is derived from an EMBL/GenBank/DDBJ whole genome shotgun (WGS) entry which is preliminary data.</text>
</comment>
<keyword evidence="15" id="KW-1185">Reference proteome</keyword>
<evidence type="ECO:0000256" key="4">
    <source>
        <dbReference type="ARBA" id="ARBA00022461"/>
    </source>
</evidence>
<evidence type="ECO:0000256" key="8">
    <source>
        <dbReference type="ARBA" id="ARBA00023065"/>
    </source>
</evidence>
<keyword evidence="4 12" id="KW-0894">Sodium channel</keyword>
<protein>
    <recommendedName>
        <fullName evidence="16">Sodium channel protein Nach</fullName>
    </recommendedName>
</protein>
<name>A0AAN7PWQ2_9COLE</name>
<dbReference type="EMBL" id="JARPUR010000004">
    <property type="protein sequence ID" value="KAK4878227.1"/>
    <property type="molecule type" value="Genomic_DNA"/>
</dbReference>
<evidence type="ECO:0000256" key="6">
    <source>
        <dbReference type="ARBA" id="ARBA00022989"/>
    </source>
</evidence>
<evidence type="ECO:0000256" key="5">
    <source>
        <dbReference type="ARBA" id="ARBA00022692"/>
    </source>
</evidence>
<keyword evidence="10 12" id="KW-0739">Sodium transport</keyword>
<dbReference type="Proteomes" id="UP001353858">
    <property type="component" value="Unassembled WGS sequence"/>
</dbReference>
<evidence type="ECO:0000256" key="2">
    <source>
        <dbReference type="ARBA" id="ARBA00007193"/>
    </source>
</evidence>
<sequence>MSFTDAFTKTKTDFFRKSTLHGFKHLLKRNDRTLLERYFWYCVLVIALYCTVTLLLFSWNQFVEEPTVIILENPHFPISLVPFPGISICDLNKISRRKVETFSKELRENQNQVLYSSDLSGLSVIVRHDADDYFYPLVSSSGTIVDVFNAYEFPDVTSGSLQKRLVPVGVEIFLRLSATVIYSMPEVKKYSIAKRKCVFPEESKTMFGARYSRSDCLLDCRIKSMMALCQCVPLTYVTVLNGSFLPQCSFLDIPCLYKYQHKWRRLFPFDYDGNDMDVDKQDSLQCNHCTPSCSSVWYSVSTDFTDMPGARNKNENFSVIHISFQTEYAKRYKHDVVYYWYDIVKCEDGSRLNFLVQIRRFPQENGLVQAIFSV</sequence>
<proteinExistence type="inferred from homology"/>
<dbReference type="AlphaFoldDB" id="A0AAN7PWQ2"/>
<dbReference type="GO" id="GO:0005886">
    <property type="term" value="C:plasma membrane"/>
    <property type="evidence" value="ECO:0007669"/>
    <property type="project" value="TreeGrafter"/>
</dbReference>
<keyword evidence="11 12" id="KW-0407">Ion channel</keyword>
<keyword evidence="9 13" id="KW-0472">Membrane</keyword>
<organism evidence="14 15">
    <name type="scientific">Aquatica leii</name>
    <dbReference type="NCBI Taxonomy" id="1421715"/>
    <lineage>
        <taxon>Eukaryota</taxon>
        <taxon>Metazoa</taxon>
        <taxon>Ecdysozoa</taxon>
        <taxon>Arthropoda</taxon>
        <taxon>Hexapoda</taxon>
        <taxon>Insecta</taxon>
        <taxon>Pterygota</taxon>
        <taxon>Neoptera</taxon>
        <taxon>Endopterygota</taxon>
        <taxon>Coleoptera</taxon>
        <taxon>Polyphaga</taxon>
        <taxon>Elateriformia</taxon>
        <taxon>Elateroidea</taxon>
        <taxon>Lampyridae</taxon>
        <taxon>Luciolinae</taxon>
        <taxon>Aquatica</taxon>
    </lineage>
</organism>
<evidence type="ECO:0000256" key="7">
    <source>
        <dbReference type="ARBA" id="ARBA00023053"/>
    </source>
</evidence>
<keyword evidence="6 13" id="KW-1133">Transmembrane helix</keyword>
<dbReference type="Pfam" id="PF00858">
    <property type="entry name" value="ASC"/>
    <property type="match status" value="2"/>
</dbReference>
<comment type="similarity">
    <text evidence="2 12">Belongs to the amiloride-sensitive sodium channel (TC 1.A.6) family.</text>
</comment>
<feature type="transmembrane region" description="Helical" evidence="13">
    <location>
        <begin position="38"/>
        <end position="59"/>
    </location>
</feature>
<evidence type="ECO:0000256" key="10">
    <source>
        <dbReference type="ARBA" id="ARBA00023201"/>
    </source>
</evidence>
<comment type="subcellular location">
    <subcellularLocation>
        <location evidence="1">Membrane</location>
        <topology evidence="1">Multi-pass membrane protein</topology>
    </subcellularLocation>
</comment>
<evidence type="ECO:0000256" key="13">
    <source>
        <dbReference type="SAM" id="Phobius"/>
    </source>
</evidence>
<gene>
    <name evidence="14" type="ORF">RN001_010733</name>
</gene>
<evidence type="ECO:0008006" key="16">
    <source>
        <dbReference type="Google" id="ProtNLM"/>
    </source>
</evidence>
<evidence type="ECO:0000256" key="1">
    <source>
        <dbReference type="ARBA" id="ARBA00004141"/>
    </source>
</evidence>
<evidence type="ECO:0000256" key="12">
    <source>
        <dbReference type="RuleBase" id="RU000679"/>
    </source>
</evidence>